<accession>A0A8J1Y681</accession>
<dbReference type="InterPro" id="IPR036772">
    <property type="entry name" value="SRCR-like_dom_sf"/>
</dbReference>
<evidence type="ECO:0000313" key="3">
    <source>
        <dbReference type="EMBL" id="CAH1793574.1"/>
    </source>
</evidence>
<feature type="disulfide bond" evidence="2">
    <location>
        <begin position="335"/>
        <end position="345"/>
    </location>
</feature>
<keyword evidence="4" id="KW-1185">Reference proteome</keyword>
<dbReference type="Proteomes" id="UP000749559">
    <property type="component" value="Unassembled WGS sequence"/>
</dbReference>
<organism evidence="3 4">
    <name type="scientific">Owenia fusiformis</name>
    <name type="common">Polychaete worm</name>
    <dbReference type="NCBI Taxonomy" id="6347"/>
    <lineage>
        <taxon>Eukaryota</taxon>
        <taxon>Metazoa</taxon>
        <taxon>Spiralia</taxon>
        <taxon>Lophotrochozoa</taxon>
        <taxon>Annelida</taxon>
        <taxon>Polychaeta</taxon>
        <taxon>Sedentaria</taxon>
        <taxon>Canalipalpata</taxon>
        <taxon>Sabellida</taxon>
        <taxon>Oweniida</taxon>
        <taxon>Oweniidae</taxon>
        <taxon>Owenia</taxon>
    </lineage>
</organism>
<evidence type="ECO:0000256" key="1">
    <source>
        <dbReference type="ARBA" id="ARBA00023157"/>
    </source>
</evidence>
<feature type="disulfide bond" evidence="2">
    <location>
        <begin position="214"/>
        <end position="224"/>
    </location>
</feature>
<dbReference type="SUPFAM" id="SSF56487">
    <property type="entry name" value="SRCR-like"/>
    <property type="match status" value="3"/>
</dbReference>
<keyword evidence="1 2" id="KW-1015">Disulfide bond</keyword>
<comment type="caution">
    <text evidence="2">Lacks conserved residue(s) required for the propagation of feature annotation.</text>
</comment>
<evidence type="ECO:0000313" key="4">
    <source>
        <dbReference type="Proteomes" id="UP000749559"/>
    </source>
</evidence>
<dbReference type="AlphaFoldDB" id="A0A8J1Y681"/>
<dbReference type="PANTHER" id="PTHR48071:SF18">
    <property type="entry name" value="DELETED IN MALIGNANT BRAIN TUMORS 1 PROTEIN-RELATED"/>
    <property type="match status" value="1"/>
</dbReference>
<dbReference type="PROSITE" id="PS50287">
    <property type="entry name" value="SRCR_2"/>
    <property type="match status" value="3"/>
</dbReference>
<gene>
    <name evidence="3" type="ORF">OFUS_LOCUS18409</name>
</gene>
<dbReference type="Pfam" id="PF00530">
    <property type="entry name" value="SRCR"/>
    <property type="match status" value="2"/>
</dbReference>
<name>A0A8J1Y681_OWEFU</name>
<reference evidence="3" key="1">
    <citation type="submission" date="2022-03" db="EMBL/GenBank/DDBJ databases">
        <authorList>
            <person name="Martin C."/>
        </authorList>
    </citation>
    <scope>NUCLEOTIDE SEQUENCE</scope>
</reference>
<dbReference type="PANTHER" id="PTHR48071">
    <property type="entry name" value="SRCR DOMAIN-CONTAINING PROTEIN"/>
    <property type="match status" value="1"/>
</dbReference>
<dbReference type="EMBL" id="CAIIXF020000009">
    <property type="protein sequence ID" value="CAH1793574.1"/>
    <property type="molecule type" value="Genomic_DNA"/>
</dbReference>
<protein>
    <submittedName>
        <fullName evidence="3">Uncharacterized protein</fullName>
    </submittedName>
</protein>
<dbReference type="InterPro" id="IPR001190">
    <property type="entry name" value="SRCR"/>
</dbReference>
<dbReference type="OrthoDB" id="536948at2759"/>
<feature type="disulfide bond" evidence="2">
    <location>
        <begin position="289"/>
        <end position="353"/>
    </location>
</feature>
<dbReference type="SMART" id="SM00202">
    <property type="entry name" value="SR"/>
    <property type="match status" value="2"/>
</dbReference>
<dbReference type="Gene3D" id="3.10.250.10">
    <property type="entry name" value="SRCR-like domain"/>
    <property type="match status" value="3"/>
</dbReference>
<evidence type="ECO:0000256" key="2">
    <source>
        <dbReference type="PROSITE-ProRule" id="PRU00196"/>
    </source>
</evidence>
<proteinExistence type="predicted"/>
<comment type="caution">
    <text evidence="3">The sequence shown here is derived from an EMBL/GenBank/DDBJ whole genome shotgun (WGS) entry which is preliminary data.</text>
</comment>
<feature type="disulfide bond" evidence="2">
    <location>
        <begin position="458"/>
        <end position="468"/>
    </location>
</feature>
<sequence>MYPSLCPGKLLSLTCHKIPIRFNTLNSTLKVGVFEVKIENKWQPVSMADKHMAKLVCQRKGGDPRYTRLRFTEVKQEIYFTHYGGAFPKAFSCEGTETELEQCQVFSSSNWRHDVYKGQYLRKLVEIQCPEGPNPILEHSQFRLEGGHQGRLLARAQNESRWLPVCTYRYRENVWHYNVTRVVCRMLGYDESSFILKKLQFHPGGINVETDLQCMGDEGHLKDCTYDSWDERAKIPYWHHRCDTIILTCDMRHLNISLENEGQYKGIPEMSLYDISPKTKECRCRLWVCNGQWRIQEARVICRLLGFPPEYTTTSVYHFRSNYSFDNYITHKLRCEERFDGGMDCIIDTSSSCYRWHKYDYDYPAVFCHSNMPESLPTNFTARPELVSKGYGQVEIHFNSKRGAVCAHGWGINETKVACRGYTPHDSTSDYVIGEDKYGIFDTENNANDDIVMSHVKCNGDEENLSKCSYNHGVDVYCDGFKRIIVFCDLRIETIKIRINKIKYEETFYMPGKLKRRYICGDNMDRWRISNQPTAKVICRQNSQPYKRVQFIEDLSLLSEANPSFIMFDCSGNEKNVLECMPHIPLKCQRVAVIRCKK</sequence>
<dbReference type="GO" id="GO:0016020">
    <property type="term" value="C:membrane"/>
    <property type="evidence" value="ECO:0007669"/>
    <property type="project" value="InterPro"/>
</dbReference>